<dbReference type="AlphaFoldDB" id="A0A0Q3TA44"/>
<dbReference type="PATRIC" id="fig|157838.3.peg.4890"/>
<sequence length="198" mass="23221">MQRQRKLLLLSLFSSFLVILNGFFQWSIVEIITPFLMFPFWLVLFVFFIVITVLAIVQLFKYKNWKPFVIQAVTIIILFYFPFTQTMLDLDFKMHKSEREEVVDKVVSGKYKYNVPDSPSLIHLPKQYTHLSKGGGDVIAVKTGDSFTILFFTFRGILDSFSGFVYSTNDQKPLKTVFDGDFKEIKKLDKHWYFVGSY</sequence>
<keyword evidence="1" id="KW-1133">Transmembrane helix</keyword>
<protein>
    <submittedName>
        <fullName evidence="2">Uncharacterized protein</fullName>
    </submittedName>
</protein>
<name>A0A0Q3TA44_9BACI</name>
<evidence type="ECO:0000313" key="3">
    <source>
        <dbReference type="Proteomes" id="UP000051888"/>
    </source>
</evidence>
<evidence type="ECO:0000256" key="1">
    <source>
        <dbReference type="SAM" id="Phobius"/>
    </source>
</evidence>
<keyword evidence="3" id="KW-1185">Reference proteome</keyword>
<accession>A0A0Q3TA44</accession>
<keyword evidence="1" id="KW-0472">Membrane</keyword>
<comment type="caution">
    <text evidence="2">The sequence shown here is derived from an EMBL/GenBank/DDBJ whole genome shotgun (WGS) entry which is preliminary data.</text>
</comment>
<feature type="transmembrane region" description="Helical" evidence="1">
    <location>
        <begin position="7"/>
        <end position="29"/>
    </location>
</feature>
<evidence type="ECO:0000313" key="2">
    <source>
        <dbReference type="EMBL" id="KQL50401.1"/>
    </source>
</evidence>
<dbReference type="RefSeq" id="WP_055742005.1">
    <property type="nucleotide sequence ID" value="NZ_JAAIWL010000024.1"/>
</dbReference>
<proteinExistence type="predicted"/>
<feature type="transmembrane region" description="Helical" evidence="1">
    <location>
        <begin position="68"/>
        <end position="88"/>
    </location>
</feature>
<organism evidence="2 3">
    <name type="scientific">Heyndrickxia shackletonii</name>
    <dbReference type="NCBI Taxonomy" id="157838"/>
    <lineage>
        <taxon>Bacteria</taxon>
        <taxon>Bacillati</taxon>
        <taxon>Bacillota</taxon>
        <taxon>Bacilli</taxon>
        <taxon>Bacillales</taxon>
        <taxon>Bacillaceae</taxon>
        <taxon>Heyndrickxia</taxon>
    </lineage>
</organism>
<dbReference type="OrthoDB" id="2425792at2"/>
<feature type="transmembrane region" description="Helical" evidence="1">
    <location>
        <begin position="35"/>
        <end position="56"/>
    </location>
</feature>
<dbReference type="Proteomes" id="UP000051888">
    <property type="component" value="Unassembled WGS sequence"/>
</dbReference>
<gene>
    <name evidence="2" type="ORF">AN964_22305</name>
</gene>
<keyword evidence="1" id="KW-0812">Transmembrane</keyword>
<reference evidence="2 3" key="1">
    <citation type="submission" date="2015-09" db="EMBL/GenBank/DDBJ databases">
        <title>Genome sequencing project for genomic taxonomy and phylogenomics of Bacillus-like bacteria.</title>
        <authorList>
            <person name="Liu B."/>
            <person name="Wang J."/>
            <person name="Zhu Y."/>
            <person name="Liu G."/>
            <person name="Chen Q."/>
            <person name="Chen Z."/>
            <person name="Lan J."/>
            <person name="Che J."/>
            <person name="Ge C."/>
            <person name="Shi H."/>
            <person name="Pan Z."/>
            <person name="Liu X."/>
        </authorList>
    </citation>
    <scope>NUCLEOTIDE SEQUENCE [LARGE SCALE GENOMIC DNA]</scope>
    <source>
        <strain evidence="2 3">LMG 18435</strain>
    </source>
</reference>
<dbReference type="EMBL" id="LJJC01000015">
    <property type="protein sequence ID" value="KQL50401.1"/>
    <property type="molecule type" value="Genomic_DNA"/>
</dbReference>